<dbReference type="InParanoid" id="E3JCT6"/>
<dbReference type="PROSITE" id="PS50110">
    <property type="entry name" value="RESPONSE_REGULATORY"/>
    <property type="match status" value="1"/>
</dbReference>
<dbReference type="GO" id="GO:0000160">
    <property type="term" value="P:phosphorelay signal transduction system"/>
    <property type="evidence" value="ECO:0007669"/>
    <property type="project" value="InterPro"/>
</dbReference>
<dbReference type="HOGENOM" id="CLU_035411_0_0_11"/>
<dbReference type="eggNOG" id="COG2208">
    <property type="taxonomic scope" value="Bacteria"/>
</dbReference>
<protein>
    <submittedName>
        <fullName evidence="4">Response regulator receiver modulated serine phosphatase</fullName>
    </submittedName>
</protein>
<dbReference type="InterPro" id="IPR001932">
    <property type="entry name" value="PPM-type_phosphatase-like_dom"/>
</dbReference>
<dbReference type="Gene3D" id="3.40.50.2300">
    <property type="match status" value="1"/>
</dbReference>
<dbReference type="KEGG" id="fri:FraEuI1c_1874"/>
<dbReference type="InterPro" id="IPR036457">
    <property type="entry name" value="PPM-type-like_dom_sf"/>
</dbReference>
<evidence type="ECO:0000259" key="3">
    <source>
        <dbReference type="PROSITE" id="PS50110"/>
    </source>
</evidence>
<dbReference type="SMART" id="SM00448">
    <property type="entry name" value="REC"/>
    <property type="match status" value="1"/>
</dbReference>
<accession>E3JCT6</accession>
<dbReference type="PANTHER" id="PTHR43156:SF2">
    <property type="entry name" value="STAGE II SPORULATION PROTEIN E"/>
    <property type="match status" value="1"/>
</dbReference>
<dbReference type="RefSeq" id="WP_013423045.1">
    <property type="nucleotide sequence ID" value="NC_014666.1"/>
</dbReference>
<feature type="modified residue" description="4-aspartylphosphate" evidence="2">
    <location>
        <position position="70"/>
    </location>
</feature>
<keyword evidence="2" id="KW-0597">Phosphoprotein</keyword>
<dbReference type="GO" id="GO:0016791">
    <property type="term" value="F:phosphatase activity"/>
    <property type="evidence" value="ECO:0007669"/>
    <property type="project" value="TreeGrafter"/>
</dbReference>
<dbReference type="EMBL" id="CP002299">
    <property type="protein sequence ID" value="ADP79926.1"/>
    <property type="molecule type" value="Genomic_DNA"/>
</dbReference>
<evidence type="ECO:0000313" key="4">
    <source>
        <dbReference type="EMBL" id="ADP79926.1"/>
    </source>
</evidence>
<dbReference type="Pfam" id="PF00072">
    <property type="entry name" value="Response_reg"/>
    <property type="match status" value="1"/>
</dbReference>
<keyword evidence="1" id="KW-0378">Hydrolase</keyword>
<dbReference type="eggNOG" id="COG0784">
    <property type="taxonomic scope" value="Bacteria"/>
</dbReference>
<dbReference type="InterPro" id="IPR001789">
    <property type="entry name" value="Sig_transdc_resp-reg_receiver"/>
</dbReference>
<dbReference type="OrthoDB" id="5181538at2"/>
<feature type="domain" description="Response regulatory" evidence="3">
    <location>
        <begin position="21"/>
        <end position="135"/>
    </location>
</feature>
<dbReference type="Proteomes" id="UP000002484">
    <property type="component" value="Chromosome"/>
</dbReference>
<dbReference type="InterPro" id="IPR052016">
    <property type="entry name" value="Bact_Sigma-Reg"/>
</dbReference>
<evidence type="ECO:0000313" key="5">
    <source>
        <dbReference type="Proteomes" id="UP000002484"/>
    </source>
</evidence>
<gene>
    <name evidence="4" type="ordered locus">FraEuI1c_1874</name>
</gene>
<evidence type="ECO:0000256" key="1">
    <source>
        <dbReference type="ARBA" id="ARBA00022801"/>
    </source>
</evidence>
<dbReference type="AlphaFoldDB" id="E3JCT6"/>
<dbReference type="CDD" id="cd00156">
    <property type="entry name" value="REC"/>
    <property type="match status" value="1"/>
</dbReference>
<dbReference type="STRING" id="298654.FraEuI1c_1874"/>
<keyword evidence="5" id="KW-1185">Reference proteome</keyword>
<dbReference type="Pfam" id="PF07228">
    <property type="entry name" value="SpoIIE"/>
    <property type="match status" value="1"/>
</dbReference>
<dbReference type="Gene3D" id="3.60.40.10">
    <property type="entry name" value="PPM-type phosphatase domain"/>
    <property type="match status" value="1"/>
</dbReference>
<dbReference type="InterPro" id="IPR011006">
    <property type="entry name" value="CheY-like_superfamily"/>
</dbReference>
<dbReference type="SMART" id="SM00331">
    <property type="entry name" value="PP2C_SIG"/>
    <property type="match status" value="1"/>
</dbReference>
<dbReference type="PANTHER" id="PTHR43156">
    <property type="entry name" value="STAGE II SPORULATION PROTEIN E-RELATED"/>
    <property type="match status" value="1"/>
</dbReference>
<name>E3JCT6_PSEI1</name>
<reference evidence="4 5" key="1">
    <citation type="submission" date="2010-10" db="EMBL/GenBank/DDBJ databases">
        <title>Complete sequence of Frankia sp. EuI1c.</title>
        <authorList>
            <consortium name="US DOE Joint Genome Institute"/>
            <person name="Lucas S."/>
            <person name="Copeland A."/>
            <person name="Lapidus A."/>
            <person name="Cheng J.-F."/>
            <person name="Bruce D."/>
            <person name="Goodwin L."/>
            <person name="Pitluck S."/>
            <person name="Chertkov O."/>
            <person name="Detter J.C."/>
            <person name="Han C."/>
            <person name="Tapia R."/>
            <person name="Land M."/>
            <person name="Hauser L."/>
            <person name="Jeffries C."/>
            <person name="Kyrpides N."/>
            <person name="Ivanova N."/>
            <person name="Mikhailova N."/>
            <person name="Beauchemin N."/>
            <person name="Sen A."/>
            <person name="Sur S.A."/>
            <person name="Gtari M."/>
            <person name="Wall L."/>
            <person name="Tisa L."/>
            <person name="Woyke T."/>
        </authorList>
    </citation>
    <scope>NUCLEOTIDE SEQUENCE [LARGE SCALE GENOMIC DNA]</scope>
    <source>
        <strain evidence="5">DSM 45817 / CECT 9037 / EuI1c</strain>
    </source>
</reference>
<dbReference type="SUPFAM" id="SSF52172">
    <property type="entry name" value="CheY-like"/>
    <property type="match status" value="1"/>
</dbReference>
<proteinExistence type="predicted"/>
<sequence length="401" mass="43034">MQSVAELPAQVAADSPETSWPVLLVEDDDGDAFLVEELLQETTAPIRLLRAASIAEARAKVAGARCILLDLGLPDSHGLSALETLRRIAPAAAIVVLTGLDDEHRGVAALAAGAQDYLVKGEISGRTLVRAVRYALERRAAEQAARDLHESQLRAEENSRLERGLLPTPLLRDTRLRPTTRYRPGRRQALLGGDFYDIVETPDHVVHVLLGDVCGHGPDEAALGASLRIGWRTLVLAGIPEPERLAYLQDVLVSERTNEELFATVCTLAIAPDRTTLTMRLAGHPPPALIHPRAAALPDTVISPALGMLDDLSSEAVTVPLPEGWELLLATDGLLEGRDGPTGERLGWNGVLTEIATINPPPGDDNLPDVLIDRIERRNGGPLTDDVALLLLRGPRDGQSG</sequence>
<evidence type="ECO:0000256" key="2">
    <source>
        <dbReference type="PROSITE-ProRule" id="PRU00169"/>
    </source>
</evidence>
<organism evidence="4 5">
    <name type="scientific">Pseudofrankia inefficax (strain DSM 45817 / CECT 9037 / DDB 130130 / EuI1c)</name>
    <name type="common">Frankia inefficax</name>
    <dbReference type="NCBI Taxonomy" id="298654"/>
    <lineage>
        <taxon>Bacteria</taxon>
        <taxon>Bacillati</taxon>
        <taxon>Actinomycetota</taxon>
        <taxon>Actinomycetes</taxon>
        <taxon>Frankiales</taxon>
        <taxon>Frankiaceae</taxon>
        <taxon>Pseudofrankia</taxon>
    </lineage>
</organism>